<evidence type="ECO:0000313" key="4">
    <source>
        <dbReference type="EMBL" id="AIF04609.1"/>
    </source>
</evidence>
<dbReference type="GO" id="GO:0050667">
    <property type="term" value="P:homocysteine metabolic process"/>
    <property type="evidence" value="ECO:0007669"/>
    <property type="project" value="TreeGrafter"/>
</dbReference>
<evidence type="ECO:0000259" key="3">
    <source>
        <dbReference type="PROSITE" id="PS51332"/>
    </source>
</evidence>
<protein>
    <submittedName>
        <fullName evidence="4">Response regulator receiver domain-containing protein</fullName>
    </submittedName>
</protein>
<dbReference type="Gene3D" id="3.40.50.280">
    <property type="entry name" value="Cobalamin-binding domain"/>
    <property type="match status" value="1"/>
</dbReference>
<accession>A0A075GL27</accession>
<dbReference type="AlphaFoldDB" id="A0A075GL27"/>
<sequence length="279" mass="31712">MVFVRSKIVKNESYSYLVESKWDSKGKTSRQQTVKYLGKTSDVTLEDIPSEYRNNPSIVSFVSSTQRFDMKKREKYLMKTQENMRKFLLGGDLKNAISIYTDFVKQSSVANFYDIILRPAMYQIGELWDAKKLDVGDEHIASNTAMRLIEKIGTKPRIKNKGKTILICTPDGEYHAIPCYMMETYLSLNGYNVINLAPSAPTNSITNHILDKKPDLILISITLKDHIKSCERLVNNLKKFKIPIVVGGQALQDENPFHGVMVMETPSLSELSKTIKGMI</sequence>
<dbReference type="GO" id="GO:0005829">
    <property type="term" value="C:cytosol"/>
    <property type="evidence" value="ECO:0007669"/>
    <property type="project" value="TreeGrafter"/>
</dbReference>
<dbReference type="InterPro" id="IPR006158">
    <property type="entry name" value="Cobalamin-bd"/>
</dbReference>
<dbReference type="GO" id="GO:0008705">
    <property type="term" value="F:methionine synthase activity"/>
    <property type="evidence" value="ECO:0007669"/>
    <property type="project" value="TreeGrafter"/>
</dbReference>
<dbReference type="GO" id="GO:0046653">
    <property type="term" value="P:tetrahydrofolate metabolic process"/>
    <property type="evidence" value="ECO:0007669"/>
    <property type="project" value="TreeGrafter"/>
</dbReference>
<dbReference type="InterPro" id="IPR036724">
    <property type="entry name" value="Cobalamin-bd_sf"/>
</dbReference>
<keyword evidence="1" id="KW-0479">Metal-binding</keyword>
<organism evidence="4">
    <name type="scientific">uncultured marine thaumarchaeote KM3_175_E04</name>
    <dbReference type="NCBI Taxonomy" id="1456054"/>
    <lineage>
        <taxon>Archaea</taxon>
        <taxon>Nitrososphaerota</taxon>
        <taxon>environmental samples</taxon>
    </lineage>
</organism>
<dbReference type="Pfam" id="PF02310">
    <property type="entry name" value="B12-binding"/>
    <property type="match status" value="1"/>
</dbReference>
<reference evidence="4" key="1">
    <citation type="journal article" date="2014" name="Genome Biol. Evol.">
        <title>Pangenome evidence for extensive interdomain horizontal transfer affecting lineage core and shell genes in uncultured planktonic thaumarchaeota and euryarchaeota.</title>
        <authorList>
            <person name="Deschamps P."/>
            <person name="Zivanovic Y."/>
            <person name="Moreira D."/>
            <person name="Rodriguez-Valera F."/>
            <person name="Lopez-Garcia P."/>
        </authorList>
    </citation>
    <scope>NUCLEOTIDE SEQUENCE</scope>
</reference>
<feature type="domain" description="B12-binding" evidence="3">
    <location>
        <begin position="162"/>
        <end position="279"/>
    </location>
</feature>
<dbReference type="PROSITE" id="PS51332">
    <property type="entry name" value="B12_BINDING"/>
    <property type="match status" value="1"/>
</dbReference>
<dbReference type="PANTHER" id="PTHR45833">
    <property type="entry name" value="METHIONINE SYNTHASE"/>
    <property type="match status" value="1"/>
</dbReference>
<proteinExistence type="predicted"/>
<dbReference type="Pfam" id="PF02607">
    <property type="entry name" value="B12-binding_2"/>
    <property type="match status" value="1"/>
</dbReference>
<evidence type="ECO:0000256" key="1">
    <source>
        <dbReference type="ARBA" id="ARBA00022723"/>
    </source>
</evidence>
<keyword evidence="2" id="KW-0170">Cobalt</keyword>
<dbReference type="EMBL" id="KF900712">
    <property type="protein sequence ID" value="AIF04609.1"/>
    <property type="molecule type" value="Genomic_DNA"/>
</dbReference>
<dbReference type="Gene3D" id="1.10.1240.10">
    <property type="entry name" value="Methionine synthase domain"/>
    <property type="match status" value="1"/>
</dbReference>
<name>A0A075GL27_9ARCH</name>
<dbReference type="GO" id="GO:0046872">
    <property type="term" value="F:metal ion binding"/>
    <property type="evidence" value="ECO:0007669"/>
    <property type="project" value="UniProtKB-KW"/>
</dbReference>
<dbReference type="InterPro" id="IPR003759">
    <property type="entry name" value="Cbl-bd_cap"/>
</dbReference>
<dbReference type="GO" id="GO:0031419">
    <property type="term" value="F:cobalamin binding"/>
    <property type="evidence" value="ECO:0007669"/>
    <property type="project" value="InterPro"/>
</dbReference>
<dbReference type="SUPFAM" id="SSF52242">
    <property type="entry name" value="Cobalamin (vitamin B12)-binding domain"/>
    <property type="match status" value="1"/>
</dbReference>
<evidence type="ECO:0000256" key="2">
    <source>
        <dbReference type="ARBA" id="ARBA00023285"/>
    </source>
</evidence>
<dbReference type="InterPro" id="IPR036594">
    <property type="entry name" value="Meth_synthase_dom"/>
</dbReference>
<dbReference type="PANTHER" id="PTHR45833:SF1">
    <property type="entry name" value="METHIONINE SYNTHASE"/>
    <property type="match status" value="1"/>
</dbReference>
<dbReference type="InterPro" id="IPR050554">
    <property type="entry name" value="Met_Synthase/Corrinoid"/>
</dbReference>